<protein>
    <recommendedName>
        <fullName evidence="3">Protein TILLER ANGLE CONTROL 1</fullName>
    </recommendedName>
</protein>
<dbReference type="AlphaFoldDB" id="A0AAF0W924"/>
<reference evidence="4" key="2">
    <citation type="submission" date="2022-03" db="EMBL/GenBank/DDBJ databases">
        <title>Draft title - Genomic analysis of global carrot germplasm unveils the trajectory of domestication and the origin of high carotenoid orange carrot.</title>
        <authorList>
            <person name="Iorizzo M."/>
            <person name="Ellison S."/>
            <person name="Senalik D."/>
            <person name="Macko-Podgorni A."/>
            <person name="Grzebelus D."/>
            <person name="Bostan H."/>
            <person name="Rolling W."/>
            <person name="Curaba J."/>
            <person name="Simon P."/>
        </authorList>
    </citation>
    <scope>NUCLEOTIDE SEQUENCE</scope>
    <source>
        <tissue evidence="4">Leaf</tissue>
    </source>
</reference>
<name>A0AAF0W924_DAUCS</name>
<evidence type="ECO:0000313" key="4">
    <source>
        <dbReference type="EMBL" id="WOG83958.1"/>
    </source>
</evidence>
<dbReference type="Proteomes" id="UP000077755">
    <property type="component" value="Chromosome 1"/>
</dbReference>
<reference evidence="4" key="1">
    <citation type="journal article" date="2016" name="Nat. Genet.">
        <title>A high-quality carrot genome assembly provides new insights into carotenoid accumulation and asterid genome evolution.</title>
        <authorList>
            <person name="Iorizzo M."/>
            <person name="Ellison S."/>
            <person name="Senalik D."/>
            <person name="Zeng P."/>
            <person name="Satapoomin P."/>
            <person name="Huang J."/>
            <person name="Bowman M."/>
            <person name="Iovene M."/>
            <person name="Sanseverino W."/>
            <person name="Cavagnaro P."/>
            <person name="Yildiz M."/>
            <person name="Macko-Podgorni A."/>
            <person name="Moranska E."/>
            <person name="Grzebelus E."/>
            <person name="Grzebelus D."/>
            <person name="Ashrafi H."/>
            <person name="Zheng Z."/>
            <person name="Cheng S."/>
            <person name="Spooner D."/>
            <person name="Van Deynze A."/>
            <person name="Simon P."/>
        </authorList>
    </citation>
    <scope>NUCLEOTIDE SEQUENCE</scope>
    <source>
        <tissue evidence="4">Leaf</tissue>
    </source>
</reference>
<comment type="similarity">
    <text evidence="2">Belongs to the TAC family.</text>
</comment>
<dbReference type="KEGG" id="dcr:108195778"/>
<organism evidence="4 5">
    <name type="scientific">Daucus carota subsp. sativus</name>
    <name type="common">Carrot</name>
    <dbReference type="NCBI Taxonomy" id="79200"/>
    <lineage>
        <taxon>Eukaryota</taxon>
        <taxon>Viridiplantae</taxon>
        <taxon>Streptophyta</taxon>
        <taxon>Embryophyta</taxon>
        <taxon>Tracheophyta</taxon>
        <taxon>Spermatophyta</taxon>
        <taxon>Magnoliopsida</taxon>
        <taxon>eudicotyledons</taxon>
        <taxon>Gunneridae</taxon>
        <taxon>Pentapetalae</taxon>
        <taxon>asterids</taxon>
        <taxon>campanulids</taxon>
        <taxon>Apiales</taxon>
        <taxon>Apiaceae</taxon>
        <taxon>Apioideae</taxon>
        <taxon>Scandiceae</taxon>
        <taxon>Daucinae</taxon>
        <taxon>Daucus</taxon>
        <taxon>Daucus sect. Daucus</taxon>
    </lineage>
</organism>
<proteinExistence type="inferred from homology"/>
<dbReference type="InterPro" id="IPR044989">
    <property type="entry name" value="TAC1"/>
</dbReference>
<accession>A0AAF0W924</accession>
<evidence type="ECO:0000256" key="3">
    <source>
        <dbReference type="ARBA" id="ARBA00026138"/>
    </source>
</evidence>
<sequence>MKIFNWVHRRFHNKDESSENVKMVKAEHGTGALLEQVDVIQDWGQGILAIGTFGYDPSPNDFNQQVQMFHMFENEDELELLEEEGEKEDGVEGENKICDHDQGRELNPLVLKASKHGFSNEDNVCDHDQNAIKSEITILSVDDVENSECVVREVYEKKERTTLADLFMADSDEYKDQGEVVNKPKSIKKAEGAENSKFKLPFAKKFIPLMKQDNSCSSSHPCGIKKIHKMMRRMLKKKVHPELESKRQKPFKYGGNEVMEMASLLQTQDAIICP</sequence>
<dbReference type="PANTHER" id="PTHR38366">
    <property type="entry name" value="NAD-DEPENDENT PROTEIN DEACETYLASE HST1-LIKE PROTEIN"/>
    <property type="match status" value="1"/>
</dbReference>
<dbReference type="PANTHER" id="PTHR38366:SF1">
    <property type="entry name" value="PROTEIN TILLER ANGLE CONTROL 1"/>
    <property type="match status" value="1"/>
</dbReference>
<evidence type="ECO:0000256" key="1">
    <source>
        <dbReference type="ARBA" id="ARBA00022604"/>
    </source>
</evidence>
<evidence type="ECO:0000256" key="2">
    <source>
        <dbReference type="ARBA" id="ARBA00025796"/>
    </source>
</evidence>
<gene>
    <name evidence="4" type="ORF">DCAR_0103137</name>
</gene>
<dbReference type="EMBL" id="CP093343">
    <property type="protein sequence ID" value="WOG83958.1"/>
    <property type="molecule type" value="Genomic_DNA"/>
</dbReference>
<keyword evidence="1" id="KW-0341">Growth regulation</keyword>
<dbReference type="GO" id="GO:0001763">
    <property type="term" value="P:morphogenesis of a branching structure"/>
    <property type="evidence" value="ECO:0007669"/>
    <property type="project" value="InterPro"/>
</dbReference>
<keyword evidence="5" id="KW-1185">Reference proteome</keyword>
<evidence type="ECO:0000313" key="5">
    <source>
        <dbReference type="Proteomes" id="UP000077755"/>
    </source>
</evidence>